<dbReference type="AlphaFoldDB" id="A0A1R1S0A9"/>
<gene>
    <name evidence="5" type="ORF">BW143_17700</name>
</gene>
<comment type="caution">
    <text evidence="5">The sequence shown here is derived from an EMBL/GenBank/DDBJ whole genome shotgun (WGS) entry which is preliminary data.</text>
</comment>
<keyword evidence="2" id="KW-0328">Glycosyltransferase</keyword>
<evidence type="ECO:0000256" key="1">
    <source>
        <dbReference type="ARBA" id="ARBA00006739"/>
    </source>
</evidence>
<reference evidence="5 6" key="1">
    <citation type="submission" date="2017-01" db="EMBL/GenBank/DDBJ databases">
        <title>Bacillus phylogenomics.</title>
        <authorList>
            <person name="Dunlap C."/>
        </authorList>
    </citation>
    <scope>NUCLEOTIDE SEQUENCE [LARGE SCALE GENOMIC DNA]</scope>
    <source>
        <strain evidence="5 6">NRRL B-41282</strain>
    </source>
</reference>
<dbReference type="InterPro" id="IPR001173">
    <property type="entry name" value="Glyco_trans_2-like"/>
</dbReference>
<dbReference type="RefSeq" id="WP_076760889.1">
    <property type="nucleotide sequence ID" value="NZ_JARMMH010000011.1"/>
</dbReference>
<organism evidence="5 6">
    <name type="scientific">Bacillus swezeyi</name>
    <dbReference type="NCBI Taxonomy" id="1925020"/>
    <lineage>
        <taxon>Bacteria</taxon>
        <taxon>Bacillati</taxon>
        <taxon>Bacillota</taxon>
        <taxon>Bacilli</taxon>
        <taxon>Bacillales</taxon>
        <taxon>Bacillaceae</taxon>
        <taxon>Bacillus</taxon>
    </lineage>
</organism>
<dbReference type="CDD" id="cd00761">
    <property type="entry name" value="Glyco_tranf_GTA_type"/>
    <property type="match status" value="1"/>
</dbReference>
<comment type="similarity">
    <text evidence="1">Belongs to the glycosyltransferase 2 family.</text>
</comment>
<proteinExistence type="inferred from homology"/>
<evidence type="ECO:0000256" key="3">
    <source>
        <dbReference type="ARBA" id="ARBA00022679"/>
    </source>
</evidence>
<evidence type="ECO:0000313" key="6">
    <source>
        <dbReference type="Proteomes" id="UP000187367"/>
    </source>
</evidence>
<dbReference type="OrthoDB" id="396512at2"/>
<dbReference type="PANTHER" id="PTHR22916">
    <property type="entry name" value="GLYCOSYLTRANSFERASE"/>
    <property type="match status" value="1"/>
</dbReference>
<keyword evidence="6" id="KW-1185">Reference proteome</keyword>
<evidence type="ECO:0000313" key="5">
    <source>
        <dbReference type="EMBL" id="OMI00858.1"/>
    </source>
</evidence>
<dbReference type="EMBL" id="MTJL01000037">
    <property type="protein sequence ID" value="OMI00858.1"/>
    <property type="molecule type" value="Genomic_DNA"/>
</dbReference>
<evidence type="ECO:0000259" key="4">
    <source>
        <dbReference type="Pfam" id="PF00535"/>
    </source>
</evidence>
<accession>A0A1R1S0A9</accession>
<accession>A0A1R1QCK1</accession>
<dbReference type="GO" id="GO:0016757">
    <property type="term" value="F:glycosyltransferase activity"/>
    <property type="evidence" value="ECO:0007669"/>
    <property type="project" value="UniProtKB-KW"/>
</dbReference>
<evidence type="ECO:0000256" key="2">
    <source>
        <dbReference type="ARBA" id="ARBA00022676"/>
    </source>
</evidence>
<dbReference type="PANTHER" id="PTHR22916:SF51">
    <property type="entry name" value="GLYCOSYLTRANSFERASE EPSH-RELATED"/>
    <property type="match status" value="1"/>
</dbReference>
<protein>
    <submittedName>
        <fullName evidence="5">Glycosyl transferase</fullName>
    </submittedName>
</protein>
<keyword evidence="3 5" id="KW-0808">Transferase</keyword>
<dbReference type="Proteomes" id="UP000187367">
    <property type="component" value="Unassembled WGS sequence"/>
</dbReference>
<dbReference type="SUPFAM" id="SSF53448">
    <property type="entry name" value="Nucleotide-diphospho-sugar transferases"/>
    <property type="match status" value="1"/>
</dbReference>
<sequence>MENPAVSLLVAVYNTEAFLPNCLQSLINQTLNNIEIIIVNDGSTDGSQKMINHFAKKDGRIKTIIQENQGLGAVRNKGIEAASGEYLAFIDSDDWIEADYCQSMYEKAKAEDADLVICDYAVEIQDTGKTVYPDIAKNYAGKPKDAFITDLLKGRVSGFSWNKLYRRSLIEQHQLVFPLREELENIEDQYFSFRCLLFADSAVFLPKPLYHYRVHLSSIVQKYQTGLFEDGLALYEANLDCLTKRGELPALKEALHVFIVNHGCISVLNECKSRNKSSSAEKYKNIRRICTCPEFRGKIPAVDLTAFDSKKKLLLLLIRYRLIPAVYGFAAIYQKLIEYRMKK</sequence>
<dbReference type="Gene3D" id="3.90.550.10">
    <property type="entry name" value="Spore Coat Polysaccharide Biosynthesis Protein SpsA, Chain A"/>
    <property type="match status" value="1"/>
</dbReference>
<name>A0A1R1S0A9_9BACI</name>
<dbReference type="Pfam" id="PF00535">
    <property type="entry name" value="Glycos_transf_2"/>
    <property type="match status" value="1"/>
</dbReference>
<feature type="domain" description="Glycosyltransferase 2-like" evidence="4">
    <location>
        <begin position="7"/>
        <end position="171"/>
    </location>
</feature>
<dbReference type="InterPro" id="IPR029044">
    <property type="entry name" value="Nucleotide-diphossugar_trans"/>
</dbReference>